<proteinExistence type="predicted"/>
<dbReference type="Gene3D" id="3.40.50.880">
    <property type="match status" value="1"/>
</dbReference>
<dbReference type="InterPro" id="IPR029062">
    <property type="entry name" value="Class_I_gatase-like"/>
</dbReference>
<name>A0AAV9XFG9_9PEZI</name>
<reference evidence="3 4" key="1">
    <citation type="submission" date="2019-10" db="EMBL/GenBank/DDBJ databases">
        <authorList>
            <person name="Palmer J.M."/>
        </authorList>
    </citation>
    <scope>NUCLEOTIDE SEQUENCE [LARGE SCALE GENOMIC DNA]</scope>
    <source>
        <strain evidence="3 4">TWF694</strain>
    </source>
</reference>
<sequence length="239" mass="25956">MKNILTIILGFCTAFAVANVDPQPGPKPKNIGIALFRAWQPMDVFGVFEALWELGLLTPINVYLIDADGSAAMVKPFNPFATGSNTTATVLADYSFDNAPPLDVWIVGGGIGTRDNATMAPVIEFTKKVYPSLQYMISVCTGASVLARAGILDGKRATTNKNAWAFVTQFGQRIRWQPHMRYVRDGNVWTTSGVSAGVDGILGWIEYVWGTNVSTTVTNAMEWYHSGANDDIFGTLHGL</sequence>
<dbReference type="AlphaFoldDB" id="A0AAV9XFG9"/>
<keyword evidence="4" id="KW-1185">Reference proteome</keyword>
<comment type="caution">
    <text evidence="3">The sequence shown here is derived from an EMBL/GenBank/DDBJ whole genome shotgun (WGS) entry which is preliminary data.</text>
</comment>
<evidence type="ECO:0000313" key="4">
    <source>
        <dbReference type="Proteomes" id="UP001365542"/>
    </source>
</evidence>
<gene>
    <name evidence="3" type="ORF">TWF694_008014</name>
</gene>
<keyword evidence="1" id="KW-0732">Signal</keyword>
<evidence type="ECO:0000256" key="1">
    <source>
        <dbReference type="SAM" id="SignalP"/>
    </source>
</evidence>
<dbReference type="EMBL" id="JAVHJO010000004">
    <property type="protein sequence ID" value="KAK6540619.1"/>
    <property type="molecule type" value="Genomic_DNA"/>
</dbReference>
<feature type="chain" id="PRO_5043877830" description="DJ-1/PfpI domain-containing protein" evidence="1">
    <location>
        <begin position="19"/>
        <end position="239"/>
    </location>
</feature>
<feature type="domain" description="DJ-1/PfpI" evidence="2">
    <location>
        <begin position="81"/>
        <end position="197"/>
    </location>
</feature>
<dbReference type="InterPro" id="IPR052158">
    <property type="entry name" value="INH-QAR"/>
</dbReference>
<evidence type="ECO:0000313" key="3">
    <source>
        <dbReference type="EMBL" id="KAK6540619.1"/>
    </source>
</evidence>
<accession>A0AAV9XFG9</accession>
<dbReference type="PANTHER" id="PTHR43130">
    <property type="entry name" value="ARAC-FAMILY TRANSCRIPTIONAL REGULATOR"/>
    <property type="match status" value="1"/>
</dbReference>
<dbReference type="PANTHER" id="PTHR43130:SF15">
    <property type="entry name" value="THIJ_PFPI FAMILY PROTEIN (AFU_ORTHOLOGUE AFUA_5G14240)"/>
    <property type="match status" value="1"/>
</dbReference>
<evidence type="ECO:0000259" key="2">
    <source>
        <dbReference type="Pfam" id="PF01965"/>
    </source>
</evidence>
<organism evidence="3 4">
    <name type="scientific">Orbilia ellipsospora</name>
    <dbReference type="NCBI Taxonomy" id="2528407"/>
    <lineage>
        <taxon>Eukaryota</taxon>
        <taxon>Fungi</taxon>
        <taxon>Dikarya</taxon>
        <taxon>Ascomycota</taxon>
        <taxon>Pezizomycotina</taxon>
        <taxon>Orbiliomycetes</taxon>
        <taxon>Orbiliales</taxon>
        <taxon>Orbiliaceae</taxon>
        <taxon>Orbilia</taxon>
    </lineage>
</organism>
<dbReference type="SUPFAM" id="SSF52317">
    <property type="entry name" value="Class I glutamine amidotransferase-like"/>
    <property type="match status" value="1"/>
</dbReference>
<dbReference type="InterPro" id="IPR002818">
    <property type="entry name" value="DJ-1/PfpI"/>
</dbReference>
<dbReference type="Proteomes" id="UP001365542">
    <property type="component" value="Unassembled WGS sequence"/>
</dbReference>
<feature type="signal peptide" evidence="1">
    <location>
        <begin position="1"/>
        <end position="18"/>
    </location>
</feature>
<dbReference type="Pfam" id="PF01965">
    <property type="entry name" value="DJ-1_PfpI"/>
    <property type="match status" value="1"/>
</dbReference>
<dbReference type="CDD" id="cd03139">
    <property type="entry name" value="GATase1_PfpI_2"/>
    <property type="match status" value="1"/>
</dbReference>
<protein>
    <recommendedName>
        <fullName evidence="2">DJ-1/PfpI domain-containing protein</fullName>
    </recommendedName>
</protein>